<evidence type="ECO:0000313" key="2">
    <source>
        <dbReference type="Proteomes" id="UP000050761"/>
    </source>
</evidence>
<proteinExistence type="predicted"/>
<name>A0A183FP66_HELPZ</name>
<organism evidence="2 3">
    <name type="scientific">Heligmosomoides polygyrus</name>
    <name type="common">Parasitic roundworm</name>
    <dbReference type="NCBI Taxonomy" id="6339"/>
    <lineage>
        <taxon>Eukaryota</taxon>
        <taxon>Metazoa</taxon>
        <taxon>Ecdysozoa</taxon>
        <taxon>Nematoda</taxon>
        <taxon>Chromadorea</taxon>
        <taxon>Rhabditida</taxon>
        <taxon>Rhabditina</taxon>
        <taxon>Rhabditomorpha</taxon>
        <taxon>Strongyloidea</taxon>
        <taxon>Heligmosomidae</taxon>
        <taxon>Heligmosomoides</taxon>
    </lineage>
</organism>
<accession>A0A3P7ZQF4</accession>
<reference evidence="1 2" key="1">
    <citation type="submission" date="2018-11" db="EMBL/GenBank/DDBJ databases">
        <authorList>
            <consortium name="Pathogen Informatics"/>
        </authorList>
    </citation>
    <scope>NUCLEOTIDE SEQUENCE [LARGE SCALE GENOMIC DNA]</scope>
</reference>
<dbReference type="Proteomes" id="UP000050761">
    <property type="component" value="Unassembled WGS sequence"/>
</dbReference>
<dbReference type="AlphaFoldDB" id="A0A183FP66"/>
<dbReference type="OrthoDB" id="5869932at2759"/>
<reference evidence="3" key="2">
    <citation type="submission" date="2019-09" db="UniProtKB">
        <authorList>
            <consortium name="WormBaseParasite"/>
        </authorList>
    </citation>
    <scope>IDENTIFICATION</scope>
</reference>
<protein>
    <submittedName>
        <fullName evidence="1 3">Uncharacterized protein</fullName>
    </submittedName>
</protein>
<dbReference type="EMBL" id="UZAH01026420">
    <property type="protein sequence ID" value="VDO80423.1"/>
    <property type="molecule type" value="Genomic_DNA"/>
</dbReference>
<dbReference type="WBParaSite" id="HPBE_0000937501-mRNA-1">
    <property type="protein sequence ID" value="HPBE_0000937501-mRNA-1"/>
    <property type="gene ID" value="HPBE_0000937501"/>
</dbReference>
<sequence length="100" mass="11223">MVVRDDDDVDVEEATRHASILQSKQLITNNVINKRKEGSSVSTFVSDEEPLMLSNPASSIVLLLGNKRLVNFYRGPKPPKIGRFLREYSQHTSRKSVPIG</sequence>
<keyword evidence="2" id="KW-1185">Reference proteome</keyword>
<evidence type="ECO:0000313" key="3">
    <source>
        <dbReference type="WBParaSite" id="HPBE_0000937501-mRNA-1"/>
    </source>
</evidence>
<accession>A0A183FP66</accession>
<gene>
    <name evidence="1" type="ORF">HPBE_LOCUS9376</name>
</gene>
<evidence type="ECO:0000313" key="1">
    <source>
        <dbReference type="EMBL" id="VDO80423.1"/>
    </source>
</evidence>